<dbReference type="SUPFAM" id="SSF51905">
    <property type="entry name" value="FAD/NAD(P)-binding domain"/>
    <property type="match status" value="2"/>
</dbReference>
<keyword evidence="4" id="KW-0521">NADP</keyword>
<evidence type="ECO:0000256" key="2">
    <source>
        <dbReference type="ARBA" id="ARBA00022630"/>
    </source>
</evidence>
<dbReference type="Proteomes" id="UP000310421">
    <property type="component" value="Unassembled WGS sequence"/>
</dbReference>
<dbReference type="GO" id="GO:0050661">
    <property type="term" value="F:NADP binding"/>
    <property type="evidence" value="ECO:0007669"/>
    <property type="project" value="InterPro"/>
</dbReference>
<keyword evidence="6 7" id="KW-0503">Monooxygenase</keyword>
<organism evidence="7 8">
    <name type="scientific">Aureobasidium pullulans</name>
    <name type="common">Black yeast</name>
    <name type="synonym">Pullularia pullulans</name>
    <dbReference type="NCBI Taxonomy" id="5580"/>
    <lineage>
        <taxon>Eukaryota</taxon>
        <taxon>Fungi</taxon>
        <taxon>Dikarya</taxon>
        <taxon>Ascomycota</taxon>
        <taxon>Pezizomycotina</taxon>
        <taxon>Dothideomycetes</taxon>
        <taxon>Dothideomycetidae</taxon>
        <taxon>Dothideales</taxon>
        <taxon>Saccotheciaceae</taxon>
        <taxon>Aureobasidium</taxon>
    </lineage>
</organism>
<evidence type="ECO:0000256" key="1">
    <source>
        <dbReference type="ARBA" id="ARBA00001974"/>
    </source>
</evidence>
<accession>A0A4S8ZNR5</accession>
<gene>
    <name evidence="7" type="ORF">D6D20_00297</name>
</gene>
<evidence type="ECO:0000256" key="5">
    <source>
        <dbReference type="ARBA" id="ARBA00023002"/>
    </source>
</evidence>
<keyword evidence="5" id="KW-0560">Oxidoreductase</keyword>
<keyword evidence="3" id="KW-0274">FAD</keyword>
<name>A0A4S8ZNR5_AURPU</name>
<comment type="caution">
    <text evidence="7">The sequence shown here is derived from an EMBL/GenBank/DDBJ whole genome shotgun (WGS) entry which is preliminary data.</text>
</comment>
<protein>
    <submittedName>
        <fullName evidence="7">Monooxygenase flavin-binding family protein-like protein</fullName>
    </submittedName>
</protein>
<keyword evidence="2" id="KW-0285">Flavoprotein</keyword>
<comment type="cofactor">
    <cofactor evidence="1">
        <name>FAD</name>
        <dbReference type="ChEBI" id="CHEBI:57692"/>
    </cofactor>
</comment>
<dbReference type="PANTHER" id="PTHR43872">
    <property type="entry name" value="MONOOXYGENASE, PUTATIVE (AFU_ORTHOLOGUE AFUA_8G02570)-RELATED"/>
    <property type="match status" value="1"/>
</dbReference>
<reference evidence="7 8" key="1">
    <citation type="submission" date="2018-10" db="EMBL/GenBank/DDBJ databases">
        <title>Fifty Aureobasidium pullulans genomes reveal a recombining polyextremotolerant generalist.</title>
        <authorList>
            <person name="Gostincar C."/>
            <person name="Turk M."/>
            <person name="Zajc J."/>
            <person name="Gunde-Cimerman N."/>
        </authorList>
    </citation>
    <scope>NUCLEOTIDE SEQUENCE [LARGE SCALE GENOMIC DNA]</scope>
    <source>
        <strain evidence="7 8">EXF-10751</strain>
    </source>
</reference>
<evidence type="ECO:0000256" key="4">
    <source>
        <dbReference type="ARBA" id="ARBA00022857"/>
    </source>
</evidence>
<dbReference type="InterPro" id="IPR020946">
    <property type="entry name" value="Flavin_mOase-like"/>
</dbReference>
<dbReference type="AlphaFoldDB" id="A0A4S8ZNR5"/>
<dbReference type="EMBL" id="QZAN01000002">
    <property type="protein sequence ID" value="THW67719.1"/>
    <property type="molecule type" value="Genomic_DNA"/>
</dbReference>
<sequence>MVQGDTSPTILESTLGNQCERLYSLSSSFGCHLSDPEILGTIQVSTVNKVLNATATPRSDPHDRDIEMDTKSDTPNYYDCLIIGAGISGINVAYRLQEQTSNKSYAILEARDSLGGTWDLFRYPGIRSDSDMYTFGFEFYPWKEYRTMADGASIKEYLKDAANNFGIDKHIRYRHKLQSANWSTDQQNWSLKVDTPQGEQNLRARFIVFCTGYYDFNEAMPATIPGIKDFQGKVVHPQFWPEDLDYENKDVVIVWYQVGSGATAITLLPNIAKKTNKVIMLQRSPTYIAAVPQRDNLSYWPAKFLPVSWTYKLRRIQFLILPFLFFKFCKAFPDRARRLLKKGAASQLPEGYPLEPNFEPNYGPWDQRLCASPDGDFYKAIKDGQAEVITASIKQVTEKSIHLEGSDRVLTPDIIVTATGLKLIMAGGAKLSVDNEPLEVPQKHLWKGAMIEDVPNAAIVIGYTNASWTLGSDATAQFVTRLINHMDKNGMTQAVPRVDKNSDMQDQSVLNLSSTYIVKAEGSLPRAGNKAPWLPRSHYLRDLWEMKFGNITHDMQFSRIST</sequence>
<evidence type="ECO:0000256" key="6">
    <source>
        <dbReference type="ARBA" id="ARBA00023033"/>
    </source>
</evidence>
<dbReference type="PANTHER" id="PTHR43872:SF1">
    <property type="entry name" value="MONOOXYGENASE, PUTATIVE (AFU_ORTHOLOGUE AFUA_8G02570)-RELATED"/>
    <property type="match status" value="1"/>
</dbReference>
<proteinExistence type="predicted"/>
<dbReference type="Gene3D" id="3.50.50.60">
    <property type="entry name" value="FAD/NAD(P)-binding domain"/>
    <property type="match status" value="2"/>
</dbReference>
<dbReference type="GO" id="GO:0050660">
    <property type="term" value="F:flavin adenine dinucleotide binding"/>
    <property type="evidence" value="ECO:0007669"/>
    <property type="project" value="InterPro"/>
</dbReference>
<dbReference type="InterPro" id="IPR036188">
    <property type="entry name" value="FAD/NAD-bd_sf"/>
</dbReference>
<dbReference type="GO" id="GO:0004499">
    <property type="term" value="F:N,N-dimethylaniline monooxygenase activity"/>
    <property type="evidence" value="ECO:0007669"/>
    <property type="project" value="InterPro"/>
</dbReference>
<evidence type="ECO:0000313" key="7">
    <source>
        <dbReference type="EMBL" id="THW67719.1"/>
    </source>
</evidence>
<evidence type="ECO:0000256" key="3">
    <source>
        <dbReference type="ARBA" id="ARBA00022827"/>
    </source>
</evidence>
<dbReference type="InterPro" id="IPR051820">
    <property type="entry name" value="FAD-binding_MO"/>
</dbReference>
<dbReference type="Pfam" id="PF00743">
    <property type="entry name" value="FMO-like"/>
    <property type="match status" value="1"/>
</dbReference>
<evidence type="ECO:0000313" key="8">
    <source>
        <dbReference type="Proteomes" id="UP000310421"/>
    </source>
</evidence>
<dbReference type="FunFam" id="3.50.50.60:FF:000228">
    <property type="entry name" value="FAD-containing monooxygenase EthA"/>
    <property type="match status" value="1"/>
</dbReference>